<organism evidence="4 5">
    <name type="scientific">Insulibacter thermoxylanivorax</name>
    <dbReference type="NCBI Taxonomy" id="2749268"/>
    <lineage>
        <taxon>Bacteria</taxon>
        <taxon>Bacillati</taxon>
        <taxon>Bacillota</taxon>
        <taxon>Bacilli</taxon>
        <taxon>Bacillales</taxon>
        <taxon>Paenibacillaceae</taxon>
        <taxon>Insulibacter</taxon>
    </lineage>
</organism>
<dbReference type="InterPro" id="IPR043831">
    <property type="entry name" value="DUF5808"/>
</dbReference>
<dbReference type="EMBL" id="BMAQ01000030">
    <property type="protein sequence ID" value="GFR38908.1"/>
    <property type="molecule type" value="Genomic_DNA"/>
</dbReference>
<feature type="transmembrane region" description="Helical" evidence="1">
    <location>
        <begin position="6"/>
        <end position="22"/>
    </location>
</feature>
<proteinExistence type="predicted"/>
<accession>A0A916QGA8</accession>
<feature type="transmembrane region" description="Helical" evidence="1">
    <location>
        <begin position="84"/>
        <end position="105"/>
    </location>
</feature>
<evidence type="ECO:0000313" key="5">
    <source>
        <dbReference type="Proteomes" id="UP000654993"/>
    </source>
</evidence>
<evidence type="ECO:0000313" key="4">
    <source>
        <dbReference type="EMBL" id="GFR38908.1"/>
    </source>
</evidence>
<gene>
    <name evidence="4" type="ORF">PRECH8_22040</name>
</gene>
<dbReference type="Proteomes" id="UP000654993">
    <property type="component" value="Unassembled WGS sequence"/>
</dbReference>
<keyword evidence="5" id="KW-1185">Reference proteome</keyword>
<feature type="domain" description="Bacterial Pleckstrin homology" evidence="2">
    <location>
        <begin position="200"/>
        <end position="263"/>
    </location>
</feature>
<dbReference type="Pfam" id="PF19124">
    <property type="entry name" value="DUF5808"/>
    <property type="match status" value="1"/>
</dbReference>
<comment type="caution">
    <text evidence="4">The sequence shown here is derived from an EMBL/GenBank/DDBJ whole genome shotgun (WGS) entry which is preliminary data.</text>
</comment>
<protein>
    <recommendedName>
        <fullName evidence="6">DUF5808 domain-containing protein</fullName>
    </recommendedName>
</protein>
<dbReference type="AlphaFoldDB" id="A0A916QGA8"/>
<keyword evidence="1" id="KW-1133">Transmembrane helix</keyword>
<dbReference type="Pfam" id="PF10882">
    <property type="entry name" value="bPH_5"/>
    <property type="match status" value="1"/>
</dbReference>
<feature type="transmembrane region" description="Helical" evidence="1">
    <location>
        <begin position="168"/>
        <end position="189"/>
    </location>
</feature>
<feature type="transmembrane region" description="Helical" evidence="1">
    <location>
        <begin position="57"/>
        <end position="78"/>
    </location>
</feature>
<keyword evidence="1" id="KW-0472">Membrane</keyword>
<reference evidence="4" key="1">
    <citation type="submission" date="2020-08" db="EMBL/GenBank/DDBJ databases">
        <authorList>
            <person name="Uke A."/>
            <person name="Chhe C."/>
            <person name="Baramee S."/>
            <person name="Kosugi A."/>
        </authorList>
    </citation>
    <scope>NUCLEOTIDE SEQUENCE</scope>
    <source>
        <strain evidence="4">DA-C8</strain>
    </source>
</reference>
<dbReference type="InterPro" id="IPR027783">
    <property type="entry name" value="Bacterial_PH-related"/>
</dbReference>
<keyword evidence="1" id="KW-0812">Transmembrane</keyword>
<name>A0A916QGA8_9BACL</name>
<evidence type="ECO:0000256" key="1">
    <source>
        <dbReference type="SAM" id="Phobius"/>
    </source>
</evidence>
<evidence type="ECO:0008006" key="6">
    <source>
        <dbReference type="Google" id="ProtNLM"/>
    </source>
</evidence>
<evidence type="ECO:0000259" key="2">
    <source>
        <dbReference type="Pfam" id="PF10882"/>
    </source>
</evidence>
<evidence type="ECO:0000259" key="3">
    <source>
        <dbReference type="Pfam" id="PF19124"/>
    </source>
</evidence>
<dbReference type="RefSeq" id="WP_242457545.1">
    <property type="nucleotide sequence ID" value="NZ_BMAQ01000030.1"/>
</dbReference>
<feature type="domain" description="DUF5808" evidence="3">
    <location>
        <begin position="142"/>
        <end position="166"/>
    </location>
</feature>
<reference evidence="4" key="2">
    <citation type="journal article" date="2021" name="Data Brief">
        <title>Draft genome sequence data of the facultative, thermophilic, xylanolytic bacterium Paenibacillus sp. strain DA-C8.</title>
        <authorList>
            <person name="Chhe C."/>
            <person name="Uke A."/>
            <person name="Baramee S."/>
            <person name="Ungkulpasvich U."/>
            <person name="Tachaapaikoon C."/>
            <person name="Pason P."/>
            <person name="Waeonukul R."/>
            <person name="Ratanakhanokchai K."/>
            <person name="Kosugi A."/>
        </authorList>
    </citation>
    <scope>NUCLEOTIDE SEQUENCE</scope>
    <source>
        <strain evidence="4">DA-C8</strain>
    </source>
</reference>
<sequence>MTWVLLFSAVIFYVIFLAVYLSQSRYKDGQLLGILLPAHAADIEPVRQIRERYRKQLLVISTVMALILVWPLLLLQKWMAFQTVYFLLWMSTFILVVTASFRRSFRELLDLKRRQEWYVNLGPDGPKDGDDYWGNGFTYHNPKDPRVFVDKRIGTGMTLNTGTAAGKMIMGGTAVLILGIIVGVSFMLIRSELTSPVMNITEEQVEIHYPMYNYAFAIDEIEDLSLVEEIPSGLRLNGEATDRYARGIFRLRELGKARLYIFKAHPPYLQIKLPDLYIYYNDENPQQTERWYNILQQKFLENQRDSS</sequence>